<dbReference type="InterPro" id="IPR014710">
    <property type="entry name" value="RmlC-like_jellyroll"/>
</dbReference>
<gene>
    <name evidence="2" type="ORF">HF999_15480</name>
</gene>
<evidence type="ECO:0000313" key="3">
    <source>
        <dbReference type="Proteomes" id="UP000582646"/>
    </source>
</evidence>
<dbReference type="PANTHER" id="PTHR36440:SF1">
    <property type="entry name" value="PUTATIVE (AFU_ORTHOLOGUE AFUA_8G07350)-RELATED"/>
    <property type="match status" value="1"/>
</dbReference>
<accession>A0A846X592</accession>
<keyword evidence="3" id="KW-1185">Reference proteome</keyword>
<dbReference type="Proteomes" id="UP000582646">
    <property type="component" value="Unassembled WGS sequence"/>
</dbReference>
<dbReference type="AlphaFoldDB" id="A0A846X592"/>
<evidence type="ECO:0000259" key="1">
    <source>
        <dbReference type="Pfam" id="PF07883"/>
    </source>
</evidence>
<dbReference type="PANTHER" id="PTHR36440">
    <property type="entry name" value="PUTATIVE (AFU_ORTHOLOGUE AFUA_8G07350)-RELATED"/>
    <property type="match status" value="1"/>
</dbReference>
<dbReference type="InterPro" id="IPR053146">
    <property type="entry name" value="QDO-like"/>
</dbReference>
<dbReference type="InterPro" id="IPR013096">
    <property type="entry name" value="Cupin_2"/>
</dbReference>
<name>A0A846X592_9ACTN</name>
<dbReference type="EMBL" id="JAAXOQ010000021">
    <property type="protein sequence ID" value="NKY19765.1"/>
    <property type="molecule type" value="Genomic_DNA"/>
</dbReference>
<organism evidence="2 3">
    <name type="scientific">Tsukamurella spumae</name>
    <dbReference type="NCBI Taxonomy" id="44753"/>
    <lineage>
        <taxon>Bacteria</taxon>
        <taxon>Bacillati</taxon>
        <taxon>Actinomycetota</taxon>
        <taxon>Actinomycetes</taxon>
        <taxon>Mycobacteriales</taxon>
        <taxon>Tsukamurellaceae</taxon>
        <taxon>Tsukamurella</taxon>
    </lineage>
</organism>
<reference evidence="2 3" key="1">
    <citation type="submission" date="2020-04" db="EMBL/GenBank/DDBJ databases">
        <title>MicrobeNet Type strains.</title>
        <authorList>
            <person name="Nicholson A.C."/>
        </authorList>
    </citation>
    <scope>NUCLEOTIDE SEQUENCE [LARGE SCALE GENOMIC DNA]</scope>
    <source>
        <strain evidence="2 3">DSM 44113</strain>
    </source>
</reference>
<feature type="domain" description="Cupin type-2" evidence="1">
    <location>
        <begin position="7"/>
        <end position="75"/>
    </location>
</feature>
<protein>
    <submittedName>
        <fullName evidence="2">Cupin domain-containing protein</fullName>
    </submittedName>
</protein>
<dbReference type="Gene3D" id="2.60.120.10">
    <property type="entry name" value="Jelly Rolls"/>
    <property type="match status" value="1"/>
</dbReference>
<proteinExistence type="predicted"/>
<comment type="caution">
    <text evidence="2">The sequence shown here is derived from an EMBL/GenBank/DDBJ whole genome shotgun (WGS) entry which is preliminary data.</text>
</comment>
<dbReference type="SUPFAM" id="SSF51182">
    <property type="entry name" value="RmlC-like cupins"/>
    <property type="match status" value="1"/>
</dbReference>
<evidence type="ECO:0000313" key="2">
    <source>
        <dbReference type="EMBL" id="NKY19765.1"/>
    </source>
</evidence>
<dbReference type="InterPro" id="IPR011051">
    <property type="entry name" value="RmlC_Cupin_sf"/>
</dbReference>
<dbReference type="Pfam" id="PF07883">
    <property type="entry name" value="Cupin_2"/>
    <property type="match status" value="1"/>
</dbReference>
<sequence length="129" mass="14053">MYSAFDMIVPPGGGPTPHSHPNFMEFFFVIEGELTYKTEAGHAVVGKGGLVHIPFGGDIHCFKNESDSVARVLCVTLPTGMERMFAKIGEAAAIGEFKPVPDMTAERIALLNSVNDEFQQVTYPADYLD</sequence>